<feature type="region of interest" description="Disordered" evidence="2">
    <location>
        <begin position="392"/>
        <end position="413"/>
    </location>
</feature>
<dbReference type="Proteomes" id="UP000694930">
    <property type="component" value="Chromosome 2"/>
</dbReference>
<proteinExistence type="predicted"/>
<keyword evidence="1" id="KW-0175">Coiled coil</keyword>
<dbReference type="RefSeq" id="XP_015065006.1">
    <property type="nucleotide sequence ID" value="XM_015209520.2"/>
</dbReference>
<feature type="domain" description="Tetratricopeptide repeat protein 5 OB fold" evidence="3">
    <location>
        <begin position="429"/>
        <end position="540"/>
    </location>
</feature>
<protein>
    <submittedName>
        <fullName evidence="5">Tetratricopeptide repeat protein 5-like</fullName>
    </submittedName>
</protein>
<sequence>MTTPTRLEDLESAIEEVSTRLKDLKSIIEEVSTDQKDLKSTSEEVSTHLKDLKSAIIEVSTHQKDLKSAIEEVSTHLNESNPSLKMSTPTEEVSREKGQVSADRKSNIEQVRTHLKESNYDHWISTVTKLAEWLYRFCDQHFPSTTQQRISDIERQIDLCIKVLESVPQEKRELSHESSMFEYLKGRLYNAVPDVYKEKAERYLVNATQLNPFLLEAWDCLALCVAKKGDYKRAKNCYKFVLKMGGESARILRQIAHLELINARVPGNPAKHVDKCIKYAQRTLALDDKDGGCLYILGCAYFTSFLLNGGWDHNNLQVAFGEYEKAMKIDAMKSSPYLQYDYSTVTRYLENYKESLIGFSDAVVKNPASDASHQVKVTLQLLNKLKELLQGKHKDKSKGKNKRKSKRKSTETSLSSLIQSLANIELNPSYKRATVDLLTEGHNKQIEVIAAVRCLVKYEYKAPLYYMLCDSDENSFVLAVFGIQKEAIKQGDQVTLLDPICKFVDFEWEGKHYEFKSVRVNLLEQVLVNGNPLPPSSAMRDSIMQN</sequence>
<evidence type="ECO:0000256" key="2">
    <source>
        <dbReference type="SAM" id="MobiDB-lite"/>
    </source>
</evidence>
<dbReference type="PANTHER" id="PTHR26312">
    <property type="entry name" value="TETRATRICOPEPTIDE REPEAT PROTEIN 5"/>
    <property type="match status" value="1"/>
</dbReference>
<dbReference type="SUPFAM" id="SSF48452">
    <property type="entry name" value="TPR-like"/>
    <property type="match status" value="1"/>
</dbReference>
<dbReference type="PANTHER" id="PTHR26312:SF191">
    <property type="entry name" value="TETRATRICOPEPTIDE REPEAT PROTEIN 5 OB FOLD DOMAIN-CONTAINING PROTEIN"/>
    <property type="match status" value="1"/>
</dbReference>
<evidence type="ECO:0000256" key="1">
    <source>
        <dbReference type="SAM" id="Coils"/>
    </source>
</evidence>
<feature type="coiled-coil region" evidence="1">
    <location>
        <begin position="7"/>
        <end position="34"/>
    </location>
</feature>
<dbReference type="InterPro" id="IPR032076">
    <property type="entry name" value="TTC5_OB"/>
</dbReference>
<feature type="region of interest" description="Disordered" evidence="2">
    <location>
        <begin position="75"/>
        <end position="106"/>
    </location>
</feature>
<dbReference type="Pfam" id="PF16669">
    <property type="entry name" value="TTC5_OB"/>
    <property type="match status" value="1"/>
</dbReference>
<reference evidence="4" key="1">
    <citation type="journal article" date="2014" name="Nat. Genet.">
        <title>The genome of the stress-tolerant wild tomato species Solanum pennellii.</title>
        <authorList>
            <person name="Bolger A."/>
            <person name="Scossa F."/>
            <person name="Bolger M.E."/>
            <person name="Lanz C."/>
            <person name="Maumus F."/>
            <person name="Tohge T."/>
            <person name="Quesneville H."/>
            <person name="Alseekh S."/>
            <person name="Sorensen I."/>
            <person name="Lichtenstein G."/>
            <person name="Fich E.A."/>
            <person name="Conte M."/>
            <person name="Keller H."/>
            <person name="Schneeberger K."/>
            <person name="Schwacke R."/>
            <person name="Ofner I."/>
            <person name="Vrebalov J."/>
            <person name="Xu Y."/>
            <person name="Osorio S."/>
            <person name="Aflitos S.A."/>
            <person name="Schijlen E."/>
            <person name="Jimenez-Gomez J.M."/>
            <person name="Ryngajllo M."/>
            <person name="Kimura S."/>
            <person name="Kumar R."/>
            <person name="Koenig D."/>
            <person name="Headland L.R."/>
            <person name="Maloof J.N."/>
            <person name="Sinha N."/>
            <person name="van Ham R.C."/>
            <person name="Lankhorst R.K."/>
            <person name="Mao L."/>
            <person name="Vogel A."/>
            <person name="Arsova B."/>
            <person name="Panstruga R."/>
            <person name="Fei Z."/>
            <person name="Rose J.K."/>
            <person name="Zamir D."/>
            <person name="Carrari F."/>
            <person name="Giovannoni J.J."/>
            <person name="Weigel D."/>
            <person name="Usadel B."/>
            <person name="Fernie A.R."/>
        </authorList>
    </citation>
    <scope>NUCLEOTIDE SEQUENCE [LARGE SCALE GENOMIC DNA]</scope>
    <source>
        <strain evidence="4">cv. LA0716</strain>
    </source>
</reference>
<dbReference type="InterPro" id="IPR011990">
    <property type="entry name" value="TPR-like_helical_dom_sf"/>
</dbReference>
<feature type="compositionally biased region" description="Polar residues" evidence="2">
    <location>
        <begin position="75"/>
        <end position="91"/>
    </location>
</feature>
<reference evidence="5" key="2">
    <citation type="submission" date="2025-08" db="UniProtKB">
        <authorList>
            <consortium name="RefSeq"/>
        </authorList>
    </citation>
    <scope>IDENTIFICATION</scope>
</reference>
<feature type="compositionally biased region" description="Basic and acidic residues" evidence="2">
    <location>
        <begin position="92"/>
        <end position="106"/>
    </location>
</feature>
<accession>A0ABM1G2A6</accession>
<gene>
    <name evidence="5" type="primary">LOC107010270</name>
</gene>
<keyword evidence="4" id="KW-1185">Reference proteome</keyword>
<dbReference type="Gene3D" id="1.20.1480.30">
    <property type="entry name" value="Designed four-helix bundle protein"/>
    <property type="match status" value="1"/>
</dbReference>
<evidence type="ECO:0000313" key="5">
    <source>
        <dbReference type="RefSeq" id="XP_015065006.1"/>
    </source>
</evidence>
<dbReference type="Gene3D" id="1.25.40.10">
    <property type="entry name" value="Tetratricopeptide repeat domain"/>
    <property type="match status" value="1"/>
</dbReference>
<name>A0ABM1G2A6_SOLPN</name>
<organism evidence="4 5">
    <name type="scientific">Solanum pennellii</name>
    <name type="common">Tomato</name>
    <name type="synonym">Lycopersicon pennellii</name>
    <dbReference type="NCBI Taxonomy" id="28526"/>
    <lineage>
        <taxon>Eukaryota</taxon>
        <taxon>Viridiplantae</taxon>
        <taxon>Streptophyta</taxon>
        <taxon>Embryophyta</taxon>
        <taxon>Tracheophyta</taxon>
        <taxon>Spermatophyta</taxon>
        <taxon>Magnoliopsida</taxon>
        <taxon>eudicotyledons</taxon>
        <taxon>Gunneridae</taxon>
        <taxon>Pentapetalae</taxon>
        <taxon>asterids</taxon>
        <taxon>lamiids</taxon>
        <taxon>Solanales</taxon>
        <taxon>Solanaceae</taxon>
        <taxon>Solanoideae</taxon>
        <taxon>Solaneae</taxon>
        <taxon>Solanum</taxon>
        <taxon>Solanum subgen. Lycopersicon</taxon>
    </lineage>
</organism>
<evidence type="ECO:0000259" key="3">
    <source>
        <dbReference type="Pfam" id="PF16669"/>
    </source>
</evidence>
<dbReference type="GeneID" id="107010270"/>
<feature type="compositionally biased region" description="Basic residues" evidence="2">
    <location>
        <begin position="393"/>
        <end position="407"/>
    </location>
</feature>
<evidence type="ECO:0000313" key="4">
    <source>
        <dbReference type="Proteomes" id="UP000694930"/>
    </source>
</evidence>